<keyword evidence="2 12" id="KW-0227">DNA damage</keyword>
<dbReference type="GO" id="GO:0006281">
    <property type="term" value="P:DNA repair"/>
    <property type="evidence" value="ECO:0007669"/>
    <property type="project" value="UniProtKB-UniRule"/>
</dbReference>
<dbReference type="PANTHER" id="PTHR47642">
    <property type="entry name" value="ATP-DEPENDENT DNA HELICASE"/>
    <property type="match status" value="1"/>
</dbReference>
<dbReference type="InterPro" id="IPR010285">
    <property type="entry name" value="DNA_helicase_pif1-like_DEAD"/>
</dbReference>
<keyword evidence="6 12" id="KW-0238">DNA-binding</keyword>
<dbReference type="HAMAP" id="MF_03176">
    <property type="entry name" value="PIF1"/>
    <property type="match status" value="1"/>
</dbReference>
<evidence type="ECO:0000256" key="7">
    <source>
        <dbReference type="ARBA" id="ARBA00023128"/>
    </source>
</evidence>
<evidence type="ECO:0000256" key="9">
    <source>
        <dbReference type="ARBA" id="ARBA00023204"/>
    </source>
</evidence>
<evidence type="ECO:0000256" key="10">
    <source>
        <dbReference type="ARBA" id="ARBA00023235"/>
    </source>
</evidence>
<comment type="similarity">
    <text evidence="12">Belongs to the helicase family. PIF1 subfamily.</text>
</comment>
<evidence type="ECO:0000256" key="3">
    <source>
        <dbReference type="ARBA" id="ARBA00022801"/>
    </source>
</evidence>
<keyword evidence="7 12" id="KW-0496">Mitochondrion</keyword>
<keyword evidence="11 12" id="KW-0539">Nucleus</keyword>
<evidence type="ECO:0000313" key="16">
    <source>
        <dbReference type="Proteomes" id="UP000284706"/>
    </source>
</evidence>
<reference evidence="15 16" key="1">
    <citation type="journal article" date="2018" name="Evol. Lett.">
        <title>Horizontal gene cluster transfer increased hallucinogenic mushroom diversity.</title>
        <authorList>
            <person name="Reynolds H.T."/>
            <person name="Vijayakumar V."/>
            <person name="Gluck-Thaler E."/>
            <person name="Korotkin H.B."/>
            <person name="Matheny P.B."/>
            <person name="Slot J.C."/>
        </authorList>
    </citation>
    <scope>NUCLEOTIDE SEQUENCE [LARGE SCALE GENOMIC DNA]</scope>
    <source>
        <strain evidence="15 16">SRW20</strain>
    </source>
</reference>
<comment type="catalytic activity">
    <reaction evidence="12">
        <text>ATP + H2O = ADP + phosphate + H(+)</text>
        <dbReference type="Rhea" id="RHEA:13065"/>
        <dbReference type="ChEBI" id="CHEBI:15377"/>
        <dbReference type="ChEBI" id="CHEBI:15378"/>
        <dbReference type="ChEBI" id="CHEBI:30616"/>
        <dbReference type="ChEBI" id="CHEBI:43474"/>
        <dbReference type="ChEBI" id="CHEBI:456216"/>
        <dbReference type="EC" id="5.6.2.3"/>
    </reaction>
</comment>
<keyword evidence="4 12" id="KW-0347">Helicase</keyword>
<dbReference type="InParanoid" id="A0A409VCH1"/>
<dbReference type="InterPro" id="IPR048293">
    <property type="entry name" value="PIF1_RRM3_pfh1"/>
</dbReference>
<feature type="compositionally biased region" description="Polar residues" evidence="13">
    <location>
        <begin position="358"/>
        <end position="367"/>
    </location>
</feature>
<comment type="function">
    <text evidence="12">DNA-dependent ATPase and 5'-3' DNA helicase required for the maintenance of both mitochondrial and nuclear genome stability.</text>
</comment>
<evidence type="ECO:0000256" key="1">
    <source>
        <dbReference type="ARBA" id="ARBA00022741"/>
    </source>
</evidence>
<keyword evidence="10 12" id="KW-0413">Isomerase</keyword>
<dbReference type="GO" id="GO:0000723">
    <property type="term" value="P:telomere maintenance"/>
    <property type="evidence" value="ECO:0007669"/>
    <property type="project" value="InterPro"/>
</dbReference>
<evidence type="ECO:0000256" key="2">
    <source>
        <dbReference type="ARBA" id="ARBA00022763"/>
    </source>
</evidence>
<dbReference type="CDD" id="cd18037">
    <property type="entry name" value="DEXSc_Pif1_like"/>
    <property type="match status" value="1"/>
</dbReference>
<dbReference type="EMBL" id="NHYE01005663">
    <property type="protein sequence ID" value="PPQ64766.1"/>
    <property type="molecule type" value="Genomic_DNA"/>
</dbReference>
<sequence>MSTGLEEHVALSAEQTHALQLVKSGENVFFTGPAGTGKSVLLRTIIEELISTTHDNHELAVTAPTGIAALNIGGTTIHSFAGIGLGKEKKEILAKKIKNSLGPRERWSDLKTLIIDEISMVDGELFDKLEYIARVIKKNPAPFGGIQLILCGDFFQLPPVPDKTYKYHKPAVQTFDAKSWSRCISRPIFLTQVFRQRDPKFIQILTNMRHGMLNADDERTLRSLSRRLCYPDGIEPSRLYFLCFPLRRDVESCNNTKLEALPGDPCTFSAMDFAGYDYEGNPIDKSSAERLLDRINASPVISLKVGAQVMLIQNVEQGTLVNGSQGLVIDFMTVHDAQVRGVEIAEQTTRRGRDDVSTSDMGVSSSADLRPLNSNVFRRQDLWPLVKFENGRELLCQPLNFTVEGFMGNVEARRMQVPLILSWALSIHKSQGQTLTRVKIDLEHIFEKGQAYVAVSRATSMDNLEIMNFQSSKVLAHPRVIAWHRFWSSFGPGELPEELRHDIHPDD</sequence>
<evidence type="ECO:0000313" key="15">
    <source>
        <dbReference type="EMBL" id="PPQ64766.1"/>
    </source>
</evidence>
<dbReference type="GO" id="GO:0006310">
    <property type="term" value="P:DNA recombination"/>
    <property type="evidence" value="ECO:0007669"/>
    <property type="project" value="UniProtKB-UniRule"/>
</dbReference>
<dbReference type="Pfam" id="PF05970">
    <property type="entry name" value="PIF1"/>
    <property type="match status" value="1"/>
</dbReference>
<dbReference type="OrthoDB" id="432234at2759"/>
<comment type="subcellular location">
    <subcellularLocation>
        <location evidence="12">Nucleus</location>
    </subcellularLocation>
    <subcellularLocation>
        <location evidence="12">Mitochondrion</location>
    </subcellularLocation>
</comment>
<accession>A0A409VCH1</accession>
<keyword evidence="8 12" id="KW-0233">DNA recombination</keyword>
<dbReference type="InterPro" id="IPR049163">
    <property type="entry name" value="Pif1-like_2B_dom"/>
</dbReference>
<dbReference type="GO" id="GO:0005634">
    <property type="term" value="C:nucleus"/>
    <property type="evidence" value="ECO:0007669"/>
    <property type="project" value="UniProtKB-SubCell"/>
</dbReference>
<proteinExistence type="inferred from homology"/>
<dbReference type="SMART" id="SM00382">
    <property type="entry name" value="AAA"/>
    <property type="match status" value="1"/>
</dbReference>
<evidence type="ECO:0000256" key="6">
    <source>
        <dbReference type="ARBA" id="ARBA00023125"/>
    </source>
</evidence>
<comment type="subunit">
    <text evidence="12">Monomer.</text>
</comment>
<dbReference type="GO" id="GO:0016887">
    <property type="term" value="F:ATP hydrolysis activity"/>
    <property type="evidence" value="ECO:0007669"/>
    <property type="project" value="RHEA"/>
</dbReference>
<dbReference type="GO" id="GO:0005739">
    <property type="term" value="C:mitochondrion"/>
    <property type="evidence" value="ECO:0007669"/>
    <property type="project" value="UniProtKB-SubCell"/>
</dbReference>
<dbReference type="InterPro" id="IPR027417">
    <property type="entry name" value="P-loop_NTPase"/>
</dbReference>
<feature type="region of interest" description="Disordered" evidence="13">
    <location>
        <begin position="348"/>
        <end position="367"/>
    </location>
</feature>
<evidence type="ECO:0000256" key="8">
    <source>
        <dbReference type="ARBA" id="ARBA00023172"/>
    </source>
</evidence>
<dbReference type="PANTHER" id="PTHR47642:SF5">
    <property type="entry name" value="ATP-DEPENDENT DNA HELICASE"/>
    <property type="match status" value="1"/>
</dbReference>
<keyword evidence="1 12" id="KW-0547">Nucleotide-binding</keyword>
<dbReference type="Pfam" id="PF21530">
    <property type="entry name" value="Pif1_2B_dom"/>
    <property type="match status" value="1"/>
</dbReference>
<evidence type="ECO:0000256" key="13">
    <source>
        <dbReference type="SAM" id="MobiDB-lite"/>
    </source>
</evidence>
<comment type="cofactor">
    <cofactor evidence="12">
        <name>Mg(2+)</name>
        <dbReference type="ChEBI" id="CHEBI:18420"/>
    </cofactor>
</comment>
<dbReference type="STRING" id="231916.A0A409VCH1"/>
<protein>
    <recommendedName>
        <fullName evidence="12">ATP-dependent DNA helicase PIF1</fullName>
        <ecNumber evidence="12">5.6.2.3</ecNumber>
    </recommendedName>
    <alternativeName>
        <fullName evidence="12">DNA 5'-3' helicase PIF1</fullName>
    </alternativeName>
    <alternativeName>
        <fullName evidence="12">DNA repair and recombination helicase PIF1</fullName>
    </alternativeName>
</protein>
<dbReference type="Proteomes" id="UP000284706">
    <property type="component" value="Unassembled WGS sequence"/>
</dbReference>
<feature type="domain" description="AAA+ ATPase" evidence="14">
    <location>
        <begin position="24"/>
        <end position="235"/>
    </location>
</feature>
<evidence type="ECO:0000256" key="11">
    <source>
        <dbReference type="ARBA" id="ARBA00023242"/>
    </source>
</evidence>
<organism evidence="15 16">
    <name type="scientific">Gymnopilus dilepis</name>
    <dbReference type="NCBI Taxonomy" id="231916"/>
    <lineage>
        <taxon>Eukaryota</taxon>
        <taxon>Fungi</taxon>
        <taxon>Dikarya</taxon>
        <taxon>Basidiomycota</taxon>
        <taxon>Agaricomycotina</taxon>
        <taxon>Agaricomycetes</taxon>
        <taxon>Agaricomycetidae</taxon>
        <taxon>Agaricales</taxon>
        <taxon>Agaricineae</taxon>
        <taxon>Hymenogastraceae</taxon>
        <taxon>Gymnopilus</taxon>
    </lineage>
</organism>
<dbReference type="InterPro" id="IPR003593">
    <property type="entry name" value="AAA+_ATPase"/>
</dbReference>
<keyword evidence="16" id="KW-1185">Reference proteome</keyword>
<evidence type="ECO:0000259" key="14">
    <source>
        <dbReference type="SMART" id="SM00382"/>
    </source>
</evidence>
<dbReference type="GO" id="GO:0003677">
    <property type="term" value="F:DNA binding"/>
    <property type="evidence" value="ECO:0007669"/>
    <property type="project" value="UniProtKB-KW"/>
</dbReference>
<keyword evidence="5 12" id="KW-0067">ATP-binding</keyword>
<dbReference type="EC" id="5.6.2.3" evidence="12"/>
<dbReference type="GO" id="GO:0043139">
    <property type="term" value="F:5'-3' DNA helicase activity"/>
    <property type="evidence" value="ECO:0007669"/>
    <property type="project" value="UniProtKB-UniRule"/>
</dbReference>
<dbReference type="AlphaFoldDB" id="A0A409VCH1"/>
<dbReference type="Gene3D" id="3.40.50.300">
    <property type="entry name" value="P-loop containing nucleotide triphosphate hydrolases"/>
    <property type="match status" value="2"/>
</dbReference>
<name>A0A409VCH1_9AGAR</name>
<evidence type="ECO:0000256" key="5">
    <source>
        <dbReference type="ARBA" id="ARBA00022840"/>
    </source>
</evidence>
<comment type="caution">
    <text evidence="12">Lacks conserved residue(s) required for the propagation of feature annotation.</text>
</comment>
<evidence type="ECO:0000256" key="4">
    <source>
        <dbReference type="ARBA" id="ARBA00022806"/>
    </source>
</evidence>
<gene>
    <name evidence="12" type="primary">PIF1</name>
    <name evidence="15" type="ORF">CVT26_002709</name>
</gene>
<keyword evidence="9 12" id="KW-0234">DNA repair</keyword>
<dbReference type="InterPro" id="IPR051055">
    <property type="entry name" value="PIF1_helicase"/>
</dbReference>
<feature type="binding site" evidence="12">
    <location>
        <begin position="32"/>
        <end position="39"/>
    </location>
    <ligand>
        <name>ATP</name>
        <dbReference type="ChEBI" id="CHEBI:30616"/>
    </ligand>
</feature>
<dbReference type="CDD" id="cd18809">
    <property type="entry name" value="SF1_C_RecD"/>
    <property type="match status" value="1"/>
</dbReference>
<comment type="caution">
    <text evidence="15">The sequence shown here is derived from an EMBL/GenBank/DDBJ whole genome shotgun (WGS) entry which is preliminary data.</text>
</comment>
<dbReference type="GO" id="GO:0005524">
    <property type="term" value="F:ATP binding"/>
    <property type="evidence" value="ECO:0007669"/>
    <property type="project" value="UniProtKB-UniRule"/>
</dbReference>
<evidence type="ECO:0000256" key="12">
    <source>
        <dbReference type="HAMAP-Rule" id="MF_03176"/>
    </source>
</evidence>
<dbReference type="SUPFAM" id="SSF52540">
    <property type="entry name" value="P-loop containing nucleoside triphosphate hydrolases"/>
    <property type="match status" value="2"/>
</dbReference>
<keyword evidence="3 12" id="KW-0378">Hydrolase</keyword>